<evidence type="ECO:0000313" key="5">
    <source>
        <dbReference type="Proteomes" id="UP000659904"/>
    </source>
</evidence>
<protein>
    <submittedName>
        <fullName evidence="4">TetR family transcriptional regulator</fullName>
    </submittedName>
</protein>
<dbReference type="SUPFAM" id="SSF46689">
    <property type="entry name" value="Homeodomain-like"/>
    <property type="match status" value="1"/>
</dbReference>
<sequence>MAAPTRTPESVRRDLTTALAACVAEKGYASTTIADIVALARVSKRTFYEHFTAKEECLTALYEHVCDRLMLIIRAAASGDQPWPQRISDGAAAYLGALETMPAFTRTMLIEVQAAGHRAFMLRQLTLQRFAGTLVDLVEVGRLSDPDLRPLSQAQALAIVGGINELLLHAIDPYTGSAGADVEGRFAALHTDVVRLISAVLNHRG</sequence>
<evidence type="ECO:0000313" key="4">
    <source>
        <dbReference type="EMBL" id="GIG02184.1"/>
    </source>
</evidence>
<feature type="domain" description="HTH tetR-type" evidence="3">
    <location>
        <begin position="9"/>
        <end position="69"/>
    </location>
</feature>
<keyword evidence="5" id="KW-1185">Reference proteome</keyword>
<dbReference type="Pfam" id="PF00440">
    <property type="entry name" value="TetR_N"/>
    <property type="match status" value="1"/>
</dbReference>
<dbReference type="PROSITE" id="PS50977">
    <property type="entry name" value="HTH_TETR_2"/>
    <property type="match status" value="1"/>
</dbReference>
<name>A0A8J3KRQ3_9ACTN</name>
<dbReference type="Gene3D" id="1.10.357.10">
    <property type="entry name" value="Tetracycline Repressor, domain 2"/>
    <property type="match status" value="1"/>
</dbReference>
<gene>
    <name evidence="4" type="ORF">Cci01nite_72770</name>
</gene>
<dbReference type="GO" id="GO:0003677">
    <property type="term" value="F:DNA binding"/>
    <property type="evidence" value="ECO:0007669"/>
    <property type="project" value="UniProtKB-UniRule"/>
</dbReference>
<dbReference type="PANTHER" id="PTHR43479">
    <property type="entry name" value="ACREF/ENVCD OPERON REPRESSOR-RELATED"/>
    <property type="match status" value="1"/>
</dbReference>
<organism evidence="4 5">
    <name type="scientific">Catellatospora citrea</name>
    <dbReference type="NCBI Taxonomy" id="53366"/>
    <lineage>
        <taxon>Bacteria</taxon>
        <taxon>Bacillati</taxon>
        <taxon>Actinomycetota</taxon>
        <taxon>Actinomycetes</taxon>
        <taxon>Micromonosporales</taxon>
        <taxon>Micromonosporaceae</taxon>
        <taxon>Catellatospora</taxon>
    </lineage>
</organism>
<evidence type="ECO:0000256" key="1">
    <source>
        <dbReference type="ARBA" id="ARBA00023125"/>
    </source>
</evidence>
<dbReference type="InterPro" id="IPR009057">
    <property type="entry name" value="Homeodomain-like_sf"/>
</dbReference>
<dbReference type="AlphaFoldDB" id="A0A8J3KRQ3"/>
<dbReference type="InterPro" id="IPR050624">
    <property type="entry name" value="HTH-type_Tx_Regulator"/>
</dbReference>
<evidence type="ECO:0000256" key="2">
    <source>
        <dbReference type="PROSITE-ProRule" id="PRU00335"/>
    </source>
</evidence>
<dbReference type="Proteomes" id="UP000659904">
    <property type="component" value="Unassembled WGS sequence"/>
</dbReference>
<dbReference type="Gene3D" id="1.10.10.60">
    <property type="entry name" value="Homeodomain-like"/>
    <property type="match status" value="1"/>
</dbReference>
<dbReference type="InterPro" id="IPR023772">
    <property type="entry name" value="DNA-bd_HTH_TetR-type_CS"/>
</dbReference>
<feature type="DNA-binding region" description="H-T-H motif" evidence="2">
    <location>
        <begin position="32"/>
        <end position="51"/>
    </location>
</feature>
<dbReference type="PANTHER" id="PTHR43479:SF11">
    <property type="entry name" value="ACREF_ENVCD OPERON REPRESSOR-RELATED"/>
    <property type="match status" value="1"/>
</dbReference>
<reference evidence="4 5" key="1">
    <citation type="submission" date="2021-01" db="EMBL/GenBank/DDBJ databases">
        <title>Whole genome shotgun sequence of Catellatospora citrea NBRC 14495.</title>
        <authorList>
            <person name="Komaki H."/>
            <person name="Tamura T."/>
        </authorList>
    </citation>
    <scope>NUCLEOTIDE SEQUENCE [LARGE SCALE GENOMIC DNA]</scope>
    <source>
        <strain evidence="4 5">NBRC 14495</strain>
    </source>
</reference>
<keyword evidence="1 2" id="KW-0238">DNA-binding</keyword>
<dbReference type="InterPro" id="IPR001647">
    <property type="entry name" value="HTH_TetR"/>
</dbReference>
<dbReference type="EMBL" id="BONH01000049">
    <property type="protein sequence ID" value="GIG02184.1"/>
    <property type="molecule type" value="Genomic_DNA"/>
</dbReference>
<proteinExistence type="predicted"/>
<comment type="caution">
    <text evidence="4">The sequence shown here is derived from an EMBL/GenBank/DDBJ whole genome shotgun (WGS) entry which is preliminary data.</text>
</comment>
<accession>A0A8J3KRQ3</accession>
<dbReference type="PROSITE" id="PS01081">
    <property type="entry name" value="HTH_TETR_1"/>
    <property type="match status" value="1"/>
</dbReference>
<evidence type="ECO:0000259" key="3">
    <source>
        <dbReference type="PROSITE" id="PS50977"/>
    </source>
</evidence>
<dbReference type="RefSeq" id="WP_170213322.1">
    <property type="nucleotide sequence ID" value="NZ_BONH01000049.1"/>
</dbReference>